<dbReference type="GO" id="GO:0005737">
    <property type="term" value="C:cytoplasm"/>
    <property type="evidence" value="ECO:0007669"/>
    <property type="project" value="UniProtKB-SubCell"/>
</dbReference>
<name>A0A4R6II42_9SPHI</name>
<keyword evidence="9" id="KW-1185">Reference proteome</keyword>
<comment type="subcellular location">
    <subcellularLocation>
        <location evidence="6">Cytoplasm</location>
    </subcellularLocation>
</comment>
<comment type="caution">
    <text evidence="8">The sequence shown here is derived from an EMBL/GenBank/DDBJ whole genome shotgun (WGS) entry which is preliminary data.</text>
</comment>
<dbReference type="PROSITE" id="PS01296">
    <property type="entry name" value="RSMI"/>
    <property type="match status" value="1"/>
</dbReference>
<dbReference type="FunFam" id="3.40.1010.10:FF:000007">
    <property type="entry name" value="Ribosomal RNA small subunit methyltransferase I"/>
    <property type="match status" value="1"/>
</dbReference>
<dbReference type="AlphaFoldDB" id="A0A4R6II42"/>
<accession>A0A4R6II42</accession>
<keyword evidence="1 6" id="KW-0963">Cytoplasm</keyword>
<dbReference type="InterPro" id="IPR014777">
    <property type="entry name" value="4pyrrole_Mease_sub1"/>
</dbReference>
<dbReference type="Gene3D" id="3.40.1010.10">
    <property type="entry name" value="Cobalt-precorrin-4 Transmethylase, Domain 1"/>
    <property type="match status" value="1"/>
</dbReference>
<evidence type="ECO:0000256" key="3">
    <source>
        <dbReference type="ARBA" id="ARBA00022603"/>
    </source>
</evidence>
<comment type="catalytic activity">
    <reaction evidence="6">
        <text>cytidine(1402) in 16S rRNA + S-adenosyl-L-methionine = 2'-O-methylcytidine(1402) in 16S rRNA + S-adenosyl-L-homocysteine + H(+)</text>
        <dbReference type="Rhea" id="RHEA:42924"/>
        <dbReference type="Rhea" id="RHEA-COMP:10285"/>
        <dbReference type="Rhea" id="RHEA-COMP:10286"/>
        <dbReference type="ChEBI" id="CHEBI:15378"/>
        <dbReference type="ChEBI" id="CHEBI:57856"/>
        <dbReference type="ChEBI" id="CHEBI:59789"/>
        <dbReference type="ChEBI" id="CHEBI:74495"/>
        <dbReference type="ChEBI" id="CHEBI:82748"/>
        <dbReference type="EC" id="2.1.1.198"/>
    </reaction>
</comment>
<dbReference type="PANTHER" id="PTHR46111:SF1">
    <property type="entry name" value="RIBOSOMAL RNA SMALL SUBUNIT METHYLTRANSFERASE I"/>
    <property type="match status" value="1"/>
</dbReference>
<dbReference type="PIRSF" id="PIRSF005917">
    <property type="entry name" value="MTase_YraL"/>
    <property type="match status" value="1"/>
</dbReference>
<dbReference type="RefSeq" id="WP_262711521.1">
    <property type="nucleotide sequence ID" value="NZ_SNWM01000003.1"/>
</dbReference>
<protein>
    <recommendedName>
        <fullName evidence="6">Ribosomal RNA small subunit methyltransferase I</fullName>
        <ecNumber evidence="6">2.1.1.198</ecNumber>
    </recommendedName>
    <alternativeName>
        <fullName evidence="6">16S rRNA 2'-O-ribose C1402 methyltransferase</fullName>
    </alternativeName>
    <alternativeName>
        <fullName evidence="6">rRNA (cytidine-2'-O-)-methyltransferase RsmI</fullName>
    </alternativeName>
</protein>
<dbReference type="InterPro" id="IPR018063">
    <property type="entry name" value="SAM_MeTrfase_RsmI_CS"/>
</dbReference>
<reference evidence="8 9" key="1">
    <citation type="submission" date="2019-03" db="EMBL/GenBank/DDBJ databases">
        <title>Genomic Encyclopedia of Archaeal and Bacterial Type Strains, Phase II (KMG-II): from individual species to whole genera.</title>
        <authorList>
            <person name="Goeker M."/>
        </authorList>
    </citation>
    <scope>NUCLEOTIDE SEQUENCE [LARGE SCALE GENOMIC DNA]</scope>
    <source>
        <strain evidence="8 9">DSM 19034</strain>
    </source>
</reference>
<keyword evidence="3 6" id="KW-0489">Methyltransferase</keyword>
<dbReference type="Pfam" id="PF00590">
    <property type="entry name" value="TP_methylase"/>
    <property type="match status" value="1"/>
</dbReference>
<gene>
    <name evidence="6" type="primary">rsmI</name>
    <name evidence="8" type="ORF">CLV32_2727</name>
</gene>
<proteinExistence type="inferred from homology"/>
<evidence type="ECO:0000256" key="4">
    <source>
        <dbReference type="ARBA" id="ARBA00022679"/>
    </source>
</evidence>
<dbReference type="CDD" id="cd11648">
    <property type="entry name" value="RsmI"/>
    <property type="match status" value="1"/>
</dbReference>
<comment type="similarity">
    <text evidence="6">Belongs to the methyltransferase superfamily. RsmI family.</text>
</comment>
<dbReference type="FunFam" id="3.30.950.10:FF:000002">
    <property type="entry name" value="Ribosomal RNA small subunit methyltransferase I"/>
    <property type="match status" value="1"/>
</dbReference>
<evidence type="ECO:0000256" key="5">
    <source>
        <dbReference type="ARBA" id="ARBA00022691"/>
    </source>
</evidence>
<dbReference type="InterPro" id="IPR008189">
    <property type="entry name" value="rRNA_ssu_MeTfrase_I"/>
</dbReference>
<organism evidence="8 9">
    <name type="scientific">Pedobacter duraquae</name>
    <dbReference type="NCBI Taxonomy" id="425511"/>
    <lineage>
        <taxon>Bacteria</taxon>
        <taxon>Pseudomonadati</taxon>
        <taxon>Bacteroidota</taxon>
        <taxon>Sphingobacteriia</taxon>
        <taxon>Sphingobacteriales</taxon>
        <taxon>Sphingobacteriaceae</taxon>
        <taxon>Pedobacter</taxon>
    </lineage>
</organism>
<keyword evidence="4 6" id="KW-0808">Transferase</keyword>
<dbReference type="EC" id="2.1.1.198" evidence="6"/>
<keyword evidence="5 6" id="KW-0949">S-adenosyl-L-methionine</keyword>
<dbReference type="SUPFAM" id="SSF53790">
    <property type="entry name" value="Tetrapyrrole methylase"/>
    <property type="match status" value="1"/>
</dbReference>
<feature type="domain" description="Tetrapyrrole methylase" evidence="7">
    <location>
        <begin position="8"/>
        <end position="207"/>
    </location>
</feature>
<evidence type="ECO:0000256" key="1">
    <source>
        <dbReference type="ARBA" id="ARBA00022490"/>
    </source>
</evidence>
<evidence type="ECO:0000259" key="7">
    <source>
        <dbReference type="Pfam" id="PF00590"/>
    </source>
</evidence>
<dbReference type="InterPro" id="IPR035996">
    <property type="entry name" value="4pyrrol_Methylase_sf"/>
</dbReference>
<evidence type="ECO:0000313" key="9">
    <source>
        <dbReference type="Proteomes" id="UP000295499"/>
    </source>
</evidence>
<sequence length="241" mass="27028">MENNTSGKLFLVPTPIGNLEDMTFRAIRILKEADVILAEDTRTSAPLLKHFGIDKKAYSHHQHNEHKATSEIIRFLLAGQNVALISDAGTPAISDPGFFLVREVLKHDLEVECLPGATAFVPALVNSGLPTDAFVFEGFLPVKKGRQTRLKKLAEEERTIILYESPHRLLKTLEEFETYFGADRQASVSRELTKLYEETIRGTVSEIKSYYTNNILKGEFVICVAGRAEVKKSRSDDEGYK</sequence>
<evidence type="ECO:0000313" key="8">
    <source>
        <dbReference type="EMBL" id="TDO21622.1"/>
    </source>
</evidence>
<dbReference type="Gene3D" id="3.30.950.10">
    <property type="entry name" value="Methyltransferase, Cobalt-precorrin-4 Transmethylase, Domain 2"/>
    <property type="match status" value="1"/>
</dbReference>
<keyword evidence="2 6" id="KW-0698">rRNA processing</keyword>
<evidence type="ECO:0000256" key="2">
    <source>
        <dbReference type="ARBA" id="ARBA00022552"/>
    </source>
</evidence>
<dbReference type="InterPro" id="IPR014776">
    <property type="entry name" value="4pyrrole_Mease_sub2"/>
</dbReference>
<dbReference type="GO" id="GO:0070677">
    <property type="term" value="F:rRNA (cytosine-2'-O-)-methyltransferase activity"/>
    <property type="evidence" value="ECO:0007669"/>
    <property type="project" value="UniProtKB-UniRule"/>
</dbReference>
<dbReference type="NCBIfam" id="TIGR00096">
    <property type="entry name" value="16S rRNA (cytidine(1402)-2'-O)-methyltransferase"/>
    <property type="match status" value="1"/>
</dbReference>
<dbReference type="InterPro" id="IPR000878">
    <property type="entry name" value="4pyrrol_Mease"/>
</dbReference>
<evidence type="ECO:0000256" key="6">
    <source>
        <dbReference type="HAMAP-Rule" id="MF_01877"/>
    </source>
</evidence>
<comment type="function">
    <text evidence="6">Catalyzes the 2'-O-methylation of the ribose of cytidine 1402 (C1402) in 16S rRNA.</text>
</comment>
<dbReference type="EMBL" id="SNWM01000003">
    <property type="protein sequence ID" value="TDO21622.1"/>
    <property type="molecule type" value="Genomic_DNA"/>
</dbReference>
<dbReference type="Proteomes" id="UP000295499">
    <property type="component" value="Unassembled WGS sequence"/>
</dbReference>
<dbReference type="PANTHER" id="PTHR46111">
    <property type="entry name" value="RIBOSOMAL RNA SMALL SUBUNIT METHYLTRANSFERASE I"/>
    <property type="match status" value="1"/>
</dbReference>
<dbReference type="HAMAP" id="MF_01877">
    <property type="entry name" value="16SrRNA_methyltr_I"/>
    <property type="match status" value="1"/>
</dbReference>